<evidence type="ECO:0000313" key="6">
    <source>
        <dbReference type="Proteomes" id="UP000295215"/>
    </source>
</evidence>
<evidence type="ECO:0000256" key="2">
    <source>
        <dbReference type="ARBA" id="ARBA00022679"/>
    </source>
</evidence>
<proteinExistence type="inferred from homology"/>
<dbReference type="InterPro" id="IPR016181">
    <property type="entry name" value="Acyl_CoA_acyltransferase"/>
</dbReference>
<dbReference type="AlphaFoldDB" id="A0A4R7ETM0"/>
<dbReference type="InterPro" id="IPR000182">
    <property type="entry name" value="GNAT_dom"/>
</dbReference>
<dbReference type="Proteomes" id="UP000295215">
    <property type="component" value="Unassembled WGS sequence"/>
</dbReference>
<keyword evidence="2 5" id="KW-0808">Transferase</keyword>
<dbReference type="EMBL" id="SOAG01000017">
    <property type="protein sequence ID" value="TDS56962.1"/>
    <property type="molecule type" value="Genomic_DNA"/>
</dbReference>
<dbReference type="Gene3D" id="3.40.630.30">
    <property type="match status" value="1"/>
</dbReference>
<evidence type="ECO:0000256" key="3">
    <source>
        <dbReference type="ARBA" id="ARBA00023315"/>
    </source>
</evidence>
<comment type="caution">
    <text evidence="5">The sequence shown here is derived from an EMBL/GenBank/DDBJ whole genome shotgun (WGS) entry which is preliminary data.</text>
</comment>
<comment type="similarity">
    <text evidence="1">Belongs to the acetyltransferase family.</text>
</comment>
<dbReference type="Pfam" id="PF00583">
    <property type="entry name" value="Acetyltransf_1"/>
    <property type="match status" value="1"/>
</dbReference>
<accession>A0A4R7ETM0</accession>
<keyword evidence="6" id="KW-1185">Reference proteome</keyword>
<evidence type="ECO:0000256" key="1">
    <source>
        <dbReference type="ARBA" id="ARBA00008694"/>
    </source>
</evidence>
<name>A0A4R7ETM0_9FLAO</name>
<dbReference type="PANTHER" id="PTHR10545">
    <property type="entry name" value="DIAMINE N-ACETYLTRANSFERASE"/>
    <property type="match status" value="1"/>
</dbReference>
<feature type="domain" description="N-acetyltransferase" evidence="4">
    <location>
        <begin position="1"/>
        <end position="150"/>
    </location>
</feature>
<dbReference type="GO" id="GO:0008080">
    <property type="term" value="F:N-acetyltransferase activity"/>
    <property type="evidence" value="ECO:0007669"/>
    <property type="project" value="TreeGrafter"/>
</dbReference>
<dbReference type="CDD" id="cd04301">
    <property type="entry name" value="NAT_SF"/>
    <property type="match status" value="1"/>
</dbReference>
<gene>
    <name evidence="5" type="ORF">C8P70_11752</name>
</gene>
<keyword evidence="3" id="KW-0012">Acyltransferase</keyword>
<dbReference type="FunFam" id="3.40.630.30:FF:000064">
    <property type="entry name" value="GNAT family acetyltransferase"/>
    <property type="match status" value="1"/>
</dbReference>
<dbReference type="OrthoDB" id="9805924at2"/>
<dbReference type="PANTHER" id="PTHR10545:SF29">
    <property type="entry name" value="GH14572P-RELATED"/>
    <property type="match status" value="1"/>
</dbReference>
<dbReference type="SUPFAM" id="SSF55729">
    <property type="entry name" value="Acyl-CoA N-acyltransferases (Nat)"/>
    <property type="match status" value="1"/>
</dbReference>
<evidence type="ECO:0000259" key="4">
    <source>
        <dbReference type="PROSITE" id="PS51186"/>
    </source>
</evidence>
<evidence type="ECO:0000313" key="5">
    <source>
        <dbReference type="EMBL" id="TDS56962.1"/>
    </source>
</evidence>
<protein>
    <submittedName>
        <fullName evidence="5">N-acetylglutamate synthase-like GNAT family acetyltransferase</fullName>
    </submittedName>
</protein>
<dbReference type="RefSeq" id="WP_133712894.1">
    <property type="nucleotide sequence ID" value="NZ_SOAG01000017.1"/>
</dbReference>
<dbReference type="PROSITE" id="PS51186">
    <property type="entry name" value="GNAT"/>
    <property type="match status" value="1"/>
</dbReference>
<organism evidence="5 6">
    <name type="scientific">Myroides indicus</name>
    <dbReference type="NCBI Taxonomy" id="1323422"/>
    <lineage>
        <taxon>Bacteria</taxon>
        <taxon>Pseudomonadati</taxon>
        <taxon>Bacteroidota</taxon>
        <taxon>Flavobacteriia</taxon>
        <taxon>Flavobacteriales</taxon>
        <taxon>Flavobacteriaceae</taxon>
        <taxon>Myroides</taxon>
    </lineage>
</organism>
<sequence length="161" mass="18565">MTIRWAAPQDMGEVLQLIKELAAFEREPDAVVITQRDLVENGFGSNPLFRIIVAEINQKIIGMALFYNRFSTWKGKTIHLEDLIVTENMRGTGAGFALYSEVINIAHKEGVKRVEWVVLNWNKNAIDFYKKTGAMVLEDWYTVQMDEKAIMNFTKKQHENI</sequence>
<reference evidence="5 6" key="1">
    <citation type="submission" date="2019-03" db="EMBL/GenBank/DDBJ databases">
        <title>Genomic Encyclopedia of Archaeal and Bacterial Type Strains, Phase II (KMG-II): from individual species to whole genera.</title>
        <authorList>
            <person name="Goeker M."/>
        </authorList>
    </citation>
    <scope>NUCLEOTIDE SEQUENCE [LARGE SCALE GENOMIC DNA]</scope>
    <source>
        <strain evidence="5 6">DSM 28213</strain>
    </source>
</reference>
<dbReference type="InterPro" id="IPR051016">
    <property type="entry name" value="Diverse_Substrate_AcTransf"/>
</dbReference>